<dbReference type="Gene3D" id="2.60.40.420">
    <property type="entry name" value="Cupredoxins - blue copper proteins"/>
    <property type="match status" value="1"/>
</dbReference>
<evidence type="ECO:0000313" key="24">
    <source>
        <dbReference type="Proteomes" id="UP000554482"/>
    </source>
</evidence>
<dbReference type="InterPro" id="IPR001245">
    <property type="entry name" value="Ser-Thr/Tyr_kinase_cat_dom"/>
</dbReference>
<evidence type="ECO:0000256" key="16">
    <source>
        <dbReference type="ARBA" id="ARBA00047899"/>
    </source>
</evidence>
<dbReference type="GO" id="GO:0004674">
    <property type="term" value="F:protein serine/threonine kinase activity"/>
    <property type="evidence" value="ECO:0007669"/>
    <property type="project" value="UniProtKB-KW"/>
</dbReference>
<dbReference type="InterPro" id="IPR008972">
    <property type="entry name" value="Cupredoxin"/>
</dbReference>
<feature type="signal peptide" evidence="20">
    <location>
        <begin position="1"/>
        <end position="23"/>
    </location>
</feature>
<protein>
    <recommendedName>
        <fullName evidence="2">non-specific serine/threonine protein kinase</fullName>
        <ecNumber evidence="2">2.7.11.1</ecNumber>
    </recommendedName>
</protein>
<dbReference type="InterPro" id="IPR011009">
    <property type="entry name" value="Kinase-like_dom_sf"/>
</dbReference>
<dbReference type="AlphaFoldDB" id="A0A7J6WB60"/>
<keyword evidence="13" id="KW-1015">Disulfide bond</keyword>
<dbReference type="PROSITE" id="PS00107">
    <property type="entry name" value="PROTEIN_KINASE_ATP"/>
    <property type="match status" value="1"/>
</dbReference>
<dbReference type="PROSITE" id="PS51485">
    <property type="entry name" value="PHYTOCYANIN"/>
    <property type="match status" value="1"/>
</dbReference>
<reference evidence="23 24" key="1">
    <citation type="submission" date="2020-06" db="EMBL/GenBank/DDBJ databases">
        <title>Transcriptomic and genomic resources for Thalictrum thalictroides and T. hernandezii: Facilitating candidate gene discovery in an emerging model plant lineage.</title>
        <authorList>
            <person name="Arias T."/>
            <person name="Riano-Pachon D.M."/>
            <person name="Di Stilio V.S."/>
        </authorList>
    </citation>
    <scope>NUCLEOTIDE SEQUENCE [LARGE SCALE GENOMIC DNA]</scope>
    <source>
        <strain evidence="24">cv. WT478/WT964</strain>
        <tissue evidence="23">Leaves</tissue>
    </source>
</reference>
<evidence type="ECO:0000256" key="10">
    <source>
        <dbReference type="ARBA" id="ARBA00022840"/>
    </source>
</evidence>
<evidence type="ECO:0000256" key="4">
    <source>
        <dbReference type="ARBA" id="ARBA00022536"/>
    </source>
</evidence>
<keyword evidence="12 19" id="KW-0472">Membrane</keyword>
<evidence type="ECO:0000256" key="9">
    <source>
        <dbReference type="ARBA" id="ARBA00022777"/>
    </source>
</evidence>
<dbReference type="Proteomes" id="UP000554482">
    <property type="component" value="Unassembled WGS sequence"/>
</dbReference>
<evidence type="ECO:0000259" key="21">
    <source>
        <dbReference type="PROSITE" id="PS50011"/>
    </source>
</evidence>
<dbReference type="Pfam" id="PF02298">
    <property type="entry name" value="Cu_bind_like"/>
    <property type="match status" value="1"/>
</dbReference>
<dbReference type="InterPro" id="IPR003245">
    <property type="entry name" value="Phytocyanin_dom"/>
</dbReference>
<keyword evidence="24" id="KW-1185">Reference proteome</keyword>
<dbReference type="PANTHER" id="PTHR27009">
    <property type="entry name" value="RUST RESISTANCE KINASE LR10-RELATED"/>
    <property type="match status" value="1"/>
</dbReference>
<keyword evidence="14 23" id="KW-0675">Receptor</keyword>
<keyword evidence="4" id="KW-0245">EGF-like domain</keyword>
<evidence type="ECO:0000256" key="17">
    <source>
        <dbReference type="ARBA" id="ARBA00048679"/>
    </source>
</evidence>
<evidence type="ECO:0000256" key="7">
    <source>
        <dbReference type="ARBA" id="ARBA00022729"/>
    </source>
</evidence>
<gene>
    <name evidence="23" type="ORF">FRX31_015871</name>
</gene>
<evidence type="ECO:0000256" key="6">
    <source>
        <dbReference type="ARBA" id="ARBA00022692"/>
    </source>
</evidence>
<evidence type="ECO:0000256" key="14">
    <source>
        <dbReference type="ARBA" id="ARBA00023170"/>
    </source>
</evidence>
<dbReference type="SUPFAM" id="SSF49503">
    <property type="entry name" value="Cupredoxins"/>
    <property type="match status" value="1"/>
</dbReference>
<dbReference type="InterPro" id="IPR045874">
    <property type="entry name" value="LRK10/LRL21-25-like"/>
</dbReference>
<proteinExistence type="predicted"/>
<feature type="domain" description="Phytocyanin" evidence="22">
    <location>
        <begin position="25"/>
        <end position="129"/>
    </location>
</feature>
<dbReference type="FunFam" id="3.30.200.20:FF:000059">
    <property type="entry name" value="S-receptor-like serine/threonine-protein kinase"/>
    <property type="match status" value="1"/>
</dbReference>
<comment type="subcellular location">
    <subcellularLocation>
        <location evidence="1">Membrane</location>
        <topology evidence="1">Single-pass type I membrane protein</topology>
    </subcellularLocation>
</comment>
<keyword evidence="9 23" id="KW-0418">Kinase</keyword>
<dbReference type="GO" id="GO:0016020">
    <property type="term" value="C:membrane"/>
    <property type="evidence" value="ECO:0007669"/>
    <property type="project" value="UniProtKB-SubCell"/>
</dbReference>
<feature type="binding site" evidence="18">
    <location>
        <position position="244"/>
    </location>
    <ligand>
        <name>ATP</name>
        <dbReference type="ChEBI" id="CHEBI:30616"/>
    </ligand>
</feature>
<name>A0A7J6WB60_THATH</name>
<dbReference type="InterPro" id="IPR000719">
    <property type="entry name" value="Prot_kinase_dom"/>
</dbReference>
<dbReference type="GO" id="GO:0005524">
    <property type="term" value="F:ATP binding"/>
    <property type="evidence" value="ECO:0007669"/>
    <property type="project" value="UniProtKB-UniRule"/>
</dbReference>
<keyword evidence="6 19" id="KW-0812">Transmembrane</keyword>
<accession>A0A7J6WB60</accession>
<feature type="domain" description="Protein kinase" evidence="21">
    <location>
        <begin position="215"/>
        <end position="333"/>
    </location>
</feature>
<dbReference type="EMBL" id="JABWDY010018583">
    <property type="protein sequence ID" value="KAF5194541.1"/>
    <property type="molecule type" value="Genomic_DNA"/>
</dbReference>
<evidence type="ECO:0000256" key="5">
    <source>
        <dbReference type="ARBA" id="ARBA00022679"/>
    </source>
</evidence>
<dbReference type="PROSITE" id="PS50011">
    <property type="entry name" value="PROTEIN_KINASE_DOM"/>
    <property type="match status" value="1"/>
</dbReference>
<evidence type="ECO:0000256" key="18">
    <source>
        <dbReference type="PROSITE-ProRule" id="PRU10141"/>
    </source>
</evidence>
<dbReference type="Gene3D" id="3.30.200.20">
    <property type="entry name" value="Phosphorylase Kinase, domain 1"/>
    <property type="match status" value="1"/>
</dbReference>
<evidence type="ECO:0000256" key="12">
    <source>
        <dbReference type="ARBA" id="ARBA00023136"/>
    </source>
</evidence>
<evidence type="ECO:0000256" key="15">
    <source>
        <dbReference type="ARBA" id="ARBA00023180"/>
    </source>
</evidence>
<organism evidence="23 24">
    <name type="scientific">Thalictrum thalictroides</name>
    <name type="common">Rue-anemone</name>
    <name type="synonym">Anemone thalictroides</name>
    <dbReference type="NCBI Taxonomy" id="46969"/>
    <lineage>
        <taxon>Eukaryota</taxon>
        <taxon>Viridiplantae</taxon>
        <taxon>Streptophyta</taxon>
        <taxon>Embryophyta</taxon>
        <taxon>Tracheophyta</taxon>
        <taxon>Spermatophyta</taxon>
        <taxon>Magnoliopsida</taxon>
        <taxon>Ranunculales</taxon>
        <taxon>Ranunculaceae</taxon>
        <taxon>Thalictroideae</taxon>
        <taxon>Thalictrum</taxon>
    </lineage>
</organism>
<keyword evidence="11 19" id="KW-1133">Transmembrane helix</keyword>
<evidence type="ECO:0000256" key="13">
    <source>
        <dbReference type="ARBA" id="ARBA00023157"/>
    </source>
</evidence>
<dbReference type="EC" id="2.7.11.1" evidence="2"/>
<comment type="caution">
    <text evidence="23">The sequence shown here is derived from an EMBL/GenBank/DDBJ whole genome shotgun (WGS) entry which is preliminary data.</text>
</comment>
<keyword evidence="7 20" id="KW-0732">Signal</keyword>
<evidence type="ECO:0000259" key="22">
    <source>
        <dbReference type="PROSITE" id="PS51485"/>
    </source>
</evidence>
<sequence>MAHCFGLIDFVVVLVALLNGATAQKTHIVFGIMGWAIPVDDGFASNWAATRTFMVGDTLVFYFSTGIHNVAEVTKPAYDACITTDTTLGPILTKGPANITLTTAGNHYYVCTYSSKCSLKLAISVSGTPSVFPNDSRLMRAEGMPTRMKVIIGVFSGIGGLVLLSLLLIWKIFFSSAICHCKNDIKSPTNVEEFLESYGVALERYRYSDIKKMTNSFKDSLGQGGYGSVFQGKLKRDGHLVAVKVLNESKGNGEDFINEVATIGKTNHVNVVSLLGFCSEGFKRALVYEFMPNGSLERQQGGSFLMEGPAALHIDWDATENLHGWRHSWFAMG</sequence>
<feature type="chain" id="PRO_5029544027" description="non-specific serine/threonine protein kinase" evidence="20">
    <location>
        <begin position="24"/>
        <end position="333"/>
    </location>
</feature>
<evidence type="ECO:0000313" key="23">
    <source>
        <dbReference type="EMBL" id="KAF5194541.1"/>
    </source>
</evidence>
<comment type="catalytic activity">
    <reaction evidence="17">
        <text>L-seryl-[protein] + ATP = O-phospho-L-seryl-[protein] + ADP + H(+)</text>
        <dbReference type="Rhea" id="RHEA:17989"/>
        <dbReference type="Rhea" id="RHEA-COMP:9863"/>
        <dbReference type="Rhea" id="RHEA-COMP:11604"/>
        <dbReference type="ChEBI" id="CHEBI:15378"/>
        <dbReference type="ChEBI" id="CHEBI:29999"/>
        <dbReference type="ChEBI" id="CHEBI:30616"/>
        <dbReference type="ChEBI" id="CHEBI:83421"/>
        <dbReference type="ChEBI" id="CHEBI:456216"/>
        <dbReference type="EC" id="2.7.11.1"/>
    </reaction>
</comment>
<evidence type="ECO:0000256" key="8">
    <source>
        <dbReference type="ARBA" id="ARBA00022741"/>
    </source>
</evidence>
<evidence type="ECO:0000256" key="11">
    <source>
        <dbReference type="ARBA" id="ARBA00022989"/>
    </source>
</evidence>
<keyword evidence="8 18" id="KW-0547">Nucleotide-binding</keyword>
<dbReference type="FunFam" id="2.60.40.420:FF:000034">
    <property type="entry name" value="Cupredoxin superfamily protein"/>
    <property type="match status" value="1"/>
</dbReference>
<dbReference type="GO" id="GO:0009055">
    <property type="term" value="F:electron transfer activity"/>
    <property type="evidence" value="ECO:0007669"/>
    <property type="project" value="InterPro"/>
</dbReference>
<dbReference type="SUPFAM" id="SSF56112">
    <property type="entry name" value="Protein kinase-like (PK-like)"/>
    <property type="match status" value="1"/>
</dbReference>
<dbReference type="InterPro" id="IPR017441">
    <property type="entry name" value="Protein_kinase_ATP_BS"/>
</dbReference>
<evidence type="ECO:0000256" key="20">
    <source>
        <dbReference type="SAM" id="SignalP"/>
    </source>
</evidence>
<dbReference type="OrthoDB" id="687020at2759"/>
<evidence type="ECO:0000256" key="3">
    <source>
        <dbReference type="ARBA" id="ARBA00022527"/>
    </source>
</evidence>
<evidence type="ECO:0000256" key="1">
    <source>
        <dbReference type="ARBA" id="ARBA00004479"/>
    </source>
</evidence>
<evidence type="ECO:0000256" key="19">
    <source>
        <dbReference type="SAM" id="Phobius"/>
    </source>
</evidence>
<dbReference type="Pfam" id="PF07714">
    <property type="entry name" value="PK_Tyr_Ser-Thr"/>
    <property type="match status" value="1"/>
</dbReference>
<comment type="catalytic activity">
    <reaction evidence="16">
        <text>L-threonyl-[protein] + ATP = O-phospho-L-threonyl-[protein] + ADP + H(+)</text>
        <dbReference type="Rhea" id="RHEA:46608"/>
        <dbReference type="Rhea" id="RHEA-COMP:11060"/>
        <dbReference type="Rhea" id="RHEA-COMP:11605"/>
        <dbReference type="ChEBI" id="CHEBI:15378"/>
        <dbReference type="ChEBI" id="CHEBI:30013"/>
        <dbReference type="ChEBI" id="CHEBI:30616"/>
        <dbReference type="ChEBI" id="CHEBI:61977"/>
        <dbReference type="ChEBI" id="CHEBI:456216"/>
        <dbReference type="EC" id="2.7.11.1"/>
    </reaction>
</comment>
<evidence type="ECO:0000256" key="2">
    <source>
        <dbReference type="ARBA" id="ARBA00012513"/>
    </source>
</evidence>
<keyword evidence="5" id="KW-0808">Transferase</keyword>
<keyword evidence="15" id="KW-0325">Glycoprotein</keyword>
<feature type="transmembrane region" description="Helical" evidence="19">
    <location>
        <begin position="150"/>
        <end position="173"/>
    </location>
</feature>
<keyword evidence="10 18" id="KW-0067">ATP-binding</keyword>
<keyword evidence="3" id="KW-0723">Serine/threonine-protein kinase</keyword>